<protein>
    <submittedName>
        <fullName evidence="6">Putative salivary lipocalin</fullName>
    </submittedName>
</protein>
<keyword evidence="2" id="KW-0964">Secreted</keyword>
<dbReference type="AlphaFoldDB" id="A0A224XLA0"/>
<dbReference type="Gene3D" id="2.40.128.20">
    <property type="match status" value="1"/>
</dbReference>
<feature type="signal peptide" evidence="5">
    <location>
        <begin position="1"/>
        <end position="18"/>
    </location>
</feature>
<comment type="similarity">
    <text evidence="4">Belongs to the calycin superfamily. Triabin family.</text>
</comment>
<reference evidence="6" key="1">
    <citation type="journal article" date="2018" name="PLoS Negl. Trop. Dis.">
        <title>An insight into the salivary gland and fat body transcriptome of Panstrongylus lignarius (Hemiptera: Heteroptera), the main vector of Chagas disease in Peru.</title>
        <authorList>
            <person name="Nevoa J.C."/>
            <person name="Mendes M.T."/>
            <person name="da Silva M.V."/>
            <person name="Soares S.C."/>
            <person name="Oliveira C.J.F."/>
            <person name="Ribeiro J.M.C."/>
        </authorList>
    </citation>
    <scope>NUCLEOTIDE SEQUENCE</scope>
</reference>
<proteinExistence type="inferred from homology"/>
<comment type="subcellular location">
    <subcellularLocation>
        <location evidence="1">Secreted</location>
    </subcellularLocation>
</comment>
<organism evidence="6">
    <name type="scientific">Panstrongylus lignarius</name>
    <dbReference type="NCBI Taxonomy" id="156445"/>
    <lineage>
        <taxon>Eukaryota</taxon>
        <taxon>Metazoa</taxon>
        <taxon>Ecdysozoa</taxon>
        <taxon>Arthropoda</taxon>
        <taxon>Hexapoda</taxon>
        <taxon>Insecta</taxon>
        <taxon>Pterygota</taxon>
        <taxon>Neoptera</taxon>
        <taxon>Paraneoptera</taxon>
        <taxon>Hemiptera</taxon>
        <taxon>Heteroptera</taxon>
        <taxon>Panheteroptera</taxon>
        <taxon>Cimicomorpha</taxon>
        <taxon>Reduviidae</taxon>
        <taxon>Triatominae</taxon>
        <taxon>Panstrongylus</taxon>
    </lineage>
</organism>
<dbReference type="Pfam" id="PF03973">
    <property type="entry name" value="Triabin"/>
    <property type="match status" value="1"/>
</dbReference>
<name>A0A224XLA0_9HEMI</name>
<dbReference type="InterPro" id="IPR005657">
    <property type="entry name" value="Triabi/Procalin"/>
</dbReference>
<evidence type="ECO:0000256" key="5">
    <source>
        <dbReference type="SAM" id="SignalP"/>
    </source>
</evidence>
<evidence type="ECO:0000256" key="1">
    <source>
        <dbReference type="ARBA" id="ARBA00004613"/>
    </source>
</evidence>
<evidence type="ECO:0000256" key="2">
    <source>
        <dbReference type="ARBA" id="ARBA00022525"/>
    </source>
</evidence>
<evidence type="ECO:0000256" key="4">
    <source>
        <dbReference type="ARBA" id="ARBA00034121"/>
    </source>
</evidence>
<sequence length="189" mass="21208">MKRIITVIFFGILTYTVAQKSVCQNSLPRKGDLNVQNFFTGNWYVTHIKDGGKEAACREFKFRLDKSLVKLNADGQYTLNGQTKHYTTTCSTTNGGSKGTDQYLLYCRHSYKDGSKDVNIFFDFGLTVIDTDYTNYALVHRCTKYSSLDINTGNLLLLQRNKNDNGSKATASLSKNKLSLGDFKKTSAC</sequence>
<dbReference type="SUPFAM" id="SSF50814">
    <property type="entry name" value="Lipocalins"/>
    <property type="match status" value="1"/>
</dbReference>
<evidence type="ECO:0000256" key="3">
    <source>
        <dbReference type="ARBA" id="ARBA00022729"/>
    </source>
</evidence>
<dbReference type="EMBL" id="GFTR01003160">
    <property type="protein sequence ID" value="JAW13266.1"/>
    <property type="molecule type" value="Transcribed_RNA"/>
</dbReference>
<evidence type="ECO:0000313" key="6">
    <source>
        <dbReference type="EMBL" id="JAW13266.1"/>
    </source>
</evidence>
<dbReference type="GO" id="GO:0030682">
    <property type="term" value="P:symbiont-mediated perturbation of host defenses"/>
    <property type="evidence" value="ECO:0007669"/>
    <property type="project" value="InterPro"/>
</dbReference>
<keyword evidence="3 5" id="KW-0732">Signal</keyword>
<dbReference type="CDD" id="cd19423">
    <property type="entry name" value="lipocalin_LTBP1-like"/>
    <property type="match status" value="1"/>
</dbReference>
<dbReference type="GO" id="GO:0005576">
    <property type="term" value="C:extracellular region"/>
    <property type="evidence" value="ECO:0007669"/>
    <property type="project" value="UniProtKB-SubCell"/>
</dbReference>
<dbReference type="InterPro" id="IPR012674">
    <property type="entry name" value="Calycin"/>
</dbReference>
<feature type="chain" id="PRO_5013211427" evidence="5">
    <location>
        <begin position="19"/>
        <end position="189"/>
    </location>
</feature>
<accession>A0A224XLA0</accession>